<comment type="similarity">
    <text evidence="1">Belongs to the ROK (NagC/XylR) family.</text>
</comment>
<reference evidence="4" key="1">
    <citation type="submission" date="2021-04" db="EMBL/GenBank/DDBJ databases">
        <title>Phycicoccus avicenniae sp. nov., a novel endophytic actinomycetes isolated from branch of Avicennia mariana.</title>
        <authorList>
            <person name="Tuo L."/>
        </authorList>
    </citation>
    <scope>NUCLEOTIDE SEQUENCE</scope>
    <source>
        <strain evidence="4">BSK3Z-2</strain>
    </source>
</reference>
<dbReference type="PANTHER" id="PTHR18964:SF173">
    <property type="entry name" value="GLUCOKINASE"/>
    <property type="match status" value="1"/>
</dbReference>
<evidence type="ECO:0000259" key="3">
    <source>
        <dbReference type="Pfam" id="PF09339"/>
    </source>
</evidence>
<evidence type="ECO:0000313" key="4">
    <source>
        <dbReference type="EMBL" id="MBR7744808.1"/>
    </source>
</evidence>
<dbReference type="Pfam" id="PF09339">
    <property type="entry name" value="HTH_IclR"/>
    <property type="match status" value="1"/>
</dbReference>
<dbReference type="Gene3D" id="3.30.420.40">
    <property type="match status" value="2"/>
</dbReference>
<dbReference type="InterPro" id="IPR036388">
    <property type="entry name" value="WH-like_DNA-bd_sf"/>
</dbReference>
<dbReference type="EMBL" id="JAGSNF010000024">
    <property type="protein sequence ID" value="MBR7744808.1"/>
    <property type="molecule type" value="Genomic_DNA"/>
</dbReference>
<dbReference type="GO" id="GO:0006355">
    <property type="term" value="P:regulation of DNA-templated transcription"/>
    <property type="evidence" value="ECO:0007669"/>
    <property type="project" value="InterPro"/>
</dbReference>
<evidence type="ECO:0000313" key="5">
    <source>
        <dbReference type="Proteomes" id="UP000677016"/>
    </source>
</evidence>
<evidence type="ECO:0000256" key="2">
    <source>
        <dbReference type="SAM" id="MobiDB-lite"/>
    </source>
</evidence>
<comment type="caution">
    <text evidence="4">The sequence shown here is derived from an EMBL/GenBank/DDBJ whole genome shotgun (WGS) entry which is preliminary data.</text>
</comment>
<dbReference type="InterPro" id="IPR043129">
    <property type="entry name" value="ATPase_NBD"/>
</dbReference>
<protein>
    <submittedName>
        <fullName evidence="4">ROK family transcriptional regulator</fullName>
    </submittedName>
</protein>
<dbReference type="InterPro" id="IPR005471">
    <property type="entry name" value="Tscrpt_reg_IclR_N"/>
</dbReference>
<dbReference type="SUPFAM" id="SSF53067">
    <property type="entry name" value="Actin-like ATPase domain"/>
    <property type="match status" value="1"/>
</dbReference>
<gene>
    <name evidence="4" type="ORF">KC207_16045</name>
</gene>
<evidence type="ECO:0000256" key="1">
    <source>
        <dbReference type="ARBA" id="ARBA00006479"/>
    </source>
</evidence>
<accession>A0A941DA50</accession>
<dbReference type="AlphaFoldDB" id="A0A941DA50"/>
<dbReference type="InterPro" id="IPR000600">
    <property type="entry name" value="ROK"/>
</dbReference>
<sequence>MASAPASVLTDGPSPLRPVVSPRLSRAGEVLELVRTGRASTITELATAMNVARSTVTERVEALTDRGLLSSRGEIVSGRGRPATVLAFNPAAGVVLSAQIGMSGLRVGAYDLAGAPLAAEESTDIPVTAGPDRVLAALVTALDAQLVAAGRARADVLGLGIGVPGRIELETAREGGSAAARPWIDFPVAERLGEIYDVPVSVGRGMGLLAMAEQRAFHPDASVLLGLKVGTVVECGVVIDGKIVDGGSGLAGEIGHTPVPGADAVCVCGNTGCLNAVAGGGAIAERLRLLGHEVDSARGVAQLAQQGVVEAGRQVREAGRHIGAVLAGTVNLLNPDVIVVWGYLADSGDQLFAGLQESLYRMGVPAATRHVTIEYTRLGADAGVRGAAVSTTEDVLSAAHIDLLLTRWQAEHP</sequence>
<feature type="region of interest" description="Disordered" evidence="2">
    <location>
        <begin position="1"/>
        <end position="21"/>
    </location>
</feature>
<dbReference type="GO" id="GO:0003677">
    <property type="term" value="F:DNA binding"/>
    <property type="evidence" value="ECO:0007669"/>
    <property type="project" value="InterPro"/>
</dbReference>
<dbReference type="InterPro" id="IPR036390">
    <property type="entry name" value="WH_DNA-bd_sf"/>
</dbReference>
<dbReference type="PANTHER" id="PTHR18964">
    <property type="entry name" value="ROK (REPRESSOR, ORF, KINASE) FAMILY"/>
    <property type="match status" value="1"/>
</dbReference>
<proteinExistence type="inferred from homology"/>
<organism evidence="4 5">
    <name type="scientific">Phycicoccus avicenniae</name>
    <dbReference type="NCBI Taxonomy" id="2828860"/>
    <lineage>
        <taxon>Bacteria</taxon>
        <taxon>Bacillati</taxon>
        <taxon>Actinomycetota</taxon>
        <taxon>Actinomycetes</taxon>
        <taxon>Micrococcales</taxon>
        <taxon>Intrasporangiaceae</taxon>
        <taxon>Phycicoccus</taxon>
    </lineage>
</organism>
<name>A0A941DA50_9MICO</name>
<dbReference type="SUPFAM" id="SSF46785">
    <property type="entry name" value="Winged helix' DNA-binding domain"/>
    <property type="match status" value="1"/>
</dbReference>
<keyword evidence="5" id="KW-1185">Reference proteome</keyword>
<dbReference type="RefSeq" id="WP_211604335.1">
    <property type="nucleotide sequence ID" value="NZ_JAGSNF010000024.1"/>
</dbReference>
<dbReference type="Pfam" id="PF00480">
    <property type="entry name" value="ROK"/>
    <property type="match status" value="1"/>
</dbReference>
<dbReference type="Proteomes" id="UP000677016">
    <property type="component" value="Unassembled WGS sequence"/>
</dbReference>
<feature type="domain" description="HTH iclR-type" evidence="3">
    <location>
        <begin position="24"/>
        <end position="70"/>
    </location>
</feature>
<dbReference type="Gene3D" id="1.10.10.10">
    <property type="entry name" value="Winged helix-like DNA-binding domain superfamily/Winged helix DNA-binding domain"/>
    <property type="match status" value="1"/>
</dbReference>